<dbReference type="GO" id="GO:0005829">
    <property type="term" value="C:cytosol"/>
    <property type="evidence" value="ECO:0007669"/>
    <property type="project" value="TreeGrafter"/>
</dbReference>
<comment type="caution">
    <text evidence="17">The sequence shown here is derived from an EMBL/GenBank/DDBJ whole genome shotgun (WGS) entry which is preliminary data.</text>
</comment>
<protein>
    <recommendedName>
        <fullName evidence="6 15">tRNA (guanine-N(1)-)-methyltransferase</fullName>
        <ecNumber evidence="5 15">2.1.1.228</ecNumber>
    </recommendedName>
    <alternativeName>
        <fullName evidence="12 15">M1G-methyltransferase</fullName>
    </alternativeName>
    <alternativeName>
        <fullName evidence="13 15">tRNA [GM37] methyltransferase</fullName>
    </alternativeName>
</protein>
<dbReference type="Gene3D" id="3.40.630.30">
    <property type="match status" value="1"/>
</dbReference>
<dbReference type="PANTHER" id="PTHR46417:SF1">
    <property type="entry name" value="TRNA (GUANINE-N(1)-)-METHYLTRANSFERASE"/>
    <property type="match status" value="1"/>
</dbReference>
<evidence type="ECO:0000256" key="15">
    <source>
        <dbReference type="HAMAP-Rule" id="MF_00605"/>
    </source>
</evidence>
<dbReference type="InterPro" id="IPR029026">
    <property type="entry name" value="tRNA_m1G_MTases_N"/>
</dbReference>
<comment type="subunit">
    <text evidence="4 15">Homodimer.</text>
</comment>
<evidence type="ECO:0000256" key="7">
    <source>
        <dbReference type="ARBA" id="ARBA00022490"/>
    </source>
</evidence>
<comment type="catalytic activity">
    <reaction evidence="14 15">
        <text>guanosine(37) in tRNA + S-adenosyl-L-methionine = N(1)-methylguanosine(37) in tRNA + S-adenosyl-L-homocysteine + H(+)</text>
        <dbReference type="Rhea" id="RHEA:36899"/>
        <dbReference type="Rhea" id="RHEA-COMP:10145"/>
        <dbReference type="Rhea" id="RHEA-COMP:10147"/>
        <dbReference type="ChEBI" id="CHEBI:15378"/>
        <dbReference type="ChEBI" id="CHEBI:57856"/>
        <dbReference type="ChEBI" id="CHEBI:59789"/>
        <dbReference type="ChEBI" id="CHEBI:73542"/>
        <dbReference type="ChEBI" id="CHEBI:74269"/>
        <dbReference type="EC" id="2.1.1.228"/>
    </reaction>
</comment>
<dbReference type="CDD" id="cd18080">
    <property type="entry name" value="TrmD-like"/>
    <property type="match status" value="1"/>
</dbReference>
<dbReference type="FunFam" id="3.40.1280.10:FF:000001">
    <property type="entry name" value="tRNA (guanine-N(1)-)-methyltransferase"/>
    <property type="match status" value="1"/>
</dbReference>
<evidence type="ECO:0000256" key="1">
    <source>
        <dbReference type="ARBA" id="ARBA00002634"/>
    </source>
</evidence>
<keyword evidence="8 15" id="KW-0489">Methyltransferase</keyword>
<dbReference type="Pfam" id="PF01746">
    <property type="entry name" value="tRNA_m1G_MT"/>
    <property type="match status" value="1"/>
</dbReference>
<dbReference type="Proteomes" id="UP000824238">
    <property type="component" value="Unassembled WGS sequence"/>
</dbReference>
<dbReference type="InterPro" id="IPR016009">
    <property type="entry name" value="tRNA_MeTrfase_TRMD/TRM10"/>
</dbReference>
<dbReference type="InterPro" id="IPR000182">
    <property type="entry name" value="GNAT_dom"/>
</dbReference>
<accession>A0A9D1DM03</accession>
<organism evidence="17 18">
    <name type="scientific">Candidatus Scatomorpha intestinigallinarum</name>
    <dbReference type="NCBI Taxonomy" id="2840923"/>
    <lineage>
        <taxon>Bacteria</taxon>
        <taxon>Bacillati</taxon>
        <taxon>Bacillota</taxon>
        <taxon>Clostridia</taxon>
        <taxon>Eubacteriales</taxon>
        <taxon>Candidatus Scatomorpha</taxon>
    </lineage>
</organism>
<dbReference type="SUPFAM" id="SSF55729">
    <property type="entry name" value="Acyl-CoA N-acyltransferases (Nat)"/>
    <property type="match status" value="1"/>
</dbReference>
<evidence type="ECO:0000256" key="3">
    <source>
        <dbReference type="ARBA" id="ARBA00007630"/>
    </source>
</evidence>
<evidence type="ECO:0000256" key="5">
    <source>
        <dbReference type="ARBA" id="ARBA00012807"/>
    </source>
</evidence>
<keyword evidence="11 15" id="KW-0819">tRNA processing</keyword>
<feature type="binding site" evidence="15">
    <location>
        <position position="118"/>
    </location>
    <ligand>
        <name>S-adenosyl-L-methionine</name>
        <dbReference type="ChEBI" id="CHEBI:59789"/>
    </ligand>
</feature>
<evidence type="ECO:0000256" key="4">
    <source>
        <dbReference type="ARBA" id="ARBA00011738"/>
    </source>
</evidence>
<dbReference type="SUPFAM" id="SSF75217">
    <property type="entry name" value="alpha/beta knot"/>
    <property type="match status" value="1"/>
</dbReference>
<dbReference type="HAMAP" id="MF_00605">
    <property type="entry name" value="TrmD"/>
    <property type="match status" value="1"/>
</dbReference>
<dbReference type="Gene3D" id="1.10.1270.20">
    <property type="entry name" value="tRNA(m1g37)methyltransferase, domain 2"/>
    <property type="match status" value="1"/>
</dbReference>
<dbReference type="PANTHER" id="PTHR46417">
    <property type="entry name" value="TRNA (GUANINE-N(1)-)-METHYLTRANSFERASE"/>
    <property type="match status" value="1"/>
</dbReference>
<dbReference type="GO" id="GO:0052906">
    <property type="term" value="F:tRNA (guanine(37)-N1)-methyltransferase activity"/>
    <property type="evidence" value="ECO:0007669"/>
    <property type="project" value="UniProtKB-UniRule"/>
</dbReference>
<dbReference type="InterPro" id="IPR002649">
    <property type="entry name" value="tRNA_m1G_MeTrfase_TrmD"/>
</dbReference>
<name>A0A9D1DM03_9FIRM</name>
<keyword evidence="7 15" id="KW-0963">Cytoplasm</keyword>
<gene>
    <name evidence="15 17" type="primary">trmD</name>
    <name evidence="17" type="ORF">IAD36_06700</name>
</gene>
<dbReference type="Gene3D" id="3.40.1280.10">
    <property type="match status" value="1"/>
</dbReference>
<evidence type="ECO:0000256" key="13">
    <source>
        <dbReference type="ARBA" id="ARBA00033392"/>
    </source>
</evidence>
<dbReference type="InterPro" id="IPR029028">
    <property type="entry name" value="Alpha/beta_knot_MTases"/>
</dbReference>
<reference evidence="17" key="1">
    <citation type="submission" date="2020-10" db="EMBL/GenBank/DDBJ databases">
        <authorList>
            <person name="Gilroy R."/>
        </authorList>
    </citation>
    <scope>NUCLEOTIDE SEQUENCE</scope>
    <source>
        <strain evidence="17">ChiGjej3B3-7149</strain>
    </source>
</reference>
<dbReference type="AlphaFoldDB" id="A0A9D1DM03"/>
<comment type="subcellular location">
    <subcellularLocation>
        <location evidence="2 15">Cytoplasm</location>
    </subcellularLocation>
</comment>
<dbReference type="CDD" id="cd04301">
    <property type="entry name" value="NAT_SF"/>
    <property type="match status" value="1"/>
</dbReference>
<evidence type="ECO:0000259" key="16">
    <source>
        <dbReference type="PROSITE" id="PS51186"/>
    </source>
</evidence>
<dbReference type="InterPro" id="IPR023148">
    <property type="entry name" value="tRNA_m1G_MeTrfase_C_sf"/>
</dbReference>
<dbReference type="FunFam" id="1.10.1270.20:FF:000001">
    <property type="entry name" value="tRNA (guanine-N(1)-)-methyltransferase"/>
    <property type="match status" value="1"/>
</dbReference>
<sequence length="431" mass="49258">MEPYRIDIMTLFPDSMRAVLGESIIGRAAKKGAVEINCVQIRDYTENKQMQVDDYPYGGGWGLVMMAQPLKSCLDDIMSKAGSRRSRVIYMSPQGRPFNQEEAKRLRRDYDHLVLVCGHYEGVDERFIEECVDEELSLGDFVLTGGEIAAMAVADCVCRMVPGVLADEECYTGESHWDGLLEYPQYTRPEVWEGRAVPEVLLGGDHAKVAKWRRKKQLERTLDKRPDMFEKLELTDKMDKKFVEEIKYERLPEGEKLRFEPRRAEEGDIPALLGIIAQAQRYLRESGVDQWQDGYPTEKVLRTDMDFGQGWVFEHEGEVAGYCCISMRHEPSYDVIDGAWLTEGDNYAVVHRAMISDKYRGTRLARDMFSLAFELAAGLGKASVRVDTHRDNRAMNRLAEQKLGFTFCGEVDVSLMDPGHDSRRNAYEKLV</sequence>
<dbReference type="EC" id="2.1.1.228" evidence="5 15"/>
<dbReference type="PROSITE" id="PS51186">
    <property type="entry name" value="GNAT"/>
    <property type="match status" value="1"/>
</dbReference>
<proteinExistence type="inferred from homology"/>
<keyword evidence="9 15" id="KW-0808">Transferase</keyword>
<dbReference type="Pfam" id="PF00583">
    <property type="entry name" value="Acetyltransf_1"/>
    <property type="match status" value="1"/>
</dbReference>
<comment type="function">
    <text evidence="1 15">Specifically methylates guanosine-37 in various tRNAs.</text>
</comment>
<evidence type="ECO:0000256" key="12">
    <source>
        <dbReference type="ARBA" id="ARBA00029736"/>
    </source>
</evidence>
<dbReference type="NCBIfam" id="TIGR00088">
    <property type="entry name" value="trmD"/>
    <property type="match status" value="1"/>
</dbReference>
<evidence type="ECO:0000256" key="8">
    <source>
        <dbReference type="ARBA" id="ARBA00022603"/>
    </source>
</evidence>
<reference evidence="17" key="2">
    <citation type="journal article" date="2021" name="PeerJ">
        <title>Extensive microbial diversity within the chicken gut microbiome revealed by metagenomics and culture.</title>
        <authorList>
            <person name="Gilroy R."/>
            <person name="Ravi A."/>
            <person name="Getino M."/>
            <person name="Pursley I."/>
            <person name="Horton D.L."/>
            <person name="Alikhan N.F."/>
            <person name="Baker D."/>
            <person name="Gharbi K."/>
            <person name="Hall N."/>
            <person name="Watson M."/>
            <person name="Adriaenssens E.M."/>
            <person name="Foster-Nyarko E."/>
            <person name="Jarju S."/>
            <person name="Secka A."/>
            <person name="Antonio M."/>
            <person name="Oren A."/>
            <person name="Chaudhuri R.R."/>
            <person name="La Ragione R."/>
            <person name="Hildebrand F."/>
            <person name="Pallen M.J."/>
        </authorList>
    </citation>
    <scope>NUCLEOTIDE SEQUENCE</scope>
    <source>
        <strain evidence="17">ChiGjej3B3-7149</strain>
    </source>
</reference>
<keyword evidence="10 15" id="KW-0949">S-adenosyl-L-methionine</keyword>
<evidence type="ECO:0000313" key="18">
    <source>
        <dbReference type="Proteomes" id="UP000824238"/>
    </source>
</evidence>
<evidence type="ECO:0000313" key="17">
    <source>
        <dbReference type="EMBL" id="HIR55260.1"/>
    </source>
</evidence>
<evidence type="ECO:0000256" key="10">
    <source>
        <dbReference type="ARBA" id="ARBA00022691"/>
    </source>
</evidence>
<feature type="binding site" evidence="15">
    <location>
        <begin position="138"/>
        <end position="143"/>
    </location>
    <ligand>
        <name>S-adenosyl-L-methionine</name>
        <dbReference type="ChEBI" id="CHEBI:59789"/>
    </ligand>
</feature>
<dbReference type="NCBIfam" id="NF000648">
    <property type="entry name" value="PRK00026.1"/>
    <property type="match status" value="1"/>
</dbReference>
<dbReference type="InterPro" id="IPR016181">
    <property type="entry name" value="Acyl_CoA_acyltransferase"/>
</dbReference>
<feature type="domain" description="N-acetyltransferase" evidence="16">
    <location>
        <begin position="259"/>
        <end position="431"/>
    </location>
</feature>
<dbReference type="GO" id="GO:0016747">
    <property type="term" value="F:acyltransferase activity, transferring groups other than amino-acyl groups"/>
    <property type="evidence" value="ECO:0007669"/>
    <property type="project" value="InterPro"/>
</dbReference>
<evidence type="ECO:0000256" key="6">
    <source>
        <dbReference type="ARBA" id="ARBA00014679"/>
    </source>
</evidence>
<evidence type="ECO:0000256" key="14">
    <source>
        <dbReference type="ARBA" id="ARBA00047783"/>
    </source>
</evidence>
<dbReference type="GO" id="GO:0002939">
    <property type="term" value="P:tRNA N1-guanine methylation"/>
    <property type="evidence" value="ECO:0007669"/>
    <property type="project" value="TreeGrafter"/>
</dbReference>
<evidence type="ECO:0000256" key="2">
    <source>
        <dbReference type="ARBA" id="ARBA00004496"/>
    </source>
</evidence>
<evidence type="ECO:0000256" key="11">
    <source>
        <dbReference type="ARBA" id="ARBA00022694"/>
    </source>
</evidence>
<evidence type="ECO:0000256" key="9">
    <source>
        <dbReference type="ARBA" id="ARBA00022679"/>
    </source>
</evidence>
<dbReference type="EMBL" id="DVHH01000160">
    <property type="protein sequence ID" value="HIR55260.1"/>
    <property type="molecule type" value="Genomic_DNA"/>
</dbReference>
<comment type="similarity">
    <text evidence="3 15">Belongs to the RNA methyltransferase TrmD family.</text>
</comment>